<dbReference type="AlphaFoldDB" id="A0AA95MP37"/>
<evidence type="ECO:0000313" key="2">
    <source>
        <dbReference type="Proteomes" id="UP001178288"/>
    </source>
</evidence>
<keyword evidence="2" id="KW-1185">Reference proteome</keyword>
<accession>A0AA95MP37</accession>
<sequence>MAEDKITLDAERMAQVLQAGRKPVPDAPALIVKGSGLIKIIEALKGGGQNGR</sequence>
<name>A0AA95MP37_9BACI</name>
<reference evidence="1" key="1">
    <citation type="submission" date="2023-05" db="EMBL/GenBank/DDBJ databases">
        <title>Comparative genomics of Bacillaceae isolates and their secondary metabolite potential.</title>
        <authorList>
            <person name="Song L."/>
            <person name="Nielsen L.J."/>
            <person name="Mohite O."/>
            <person name="Xu X."/>
            <person name="Weber T."/>
            <person name="Kovacs A.T."/>
        </authorList>
    </citation>
    <scope>NUCLEOTIDE SEQUENCE</scope>
    <source>
        <strain evidence="1">XLM17</strain>
    </source>
</reference>
<protein>
    <submittedName>
        <fullName evidence="1">Uncharacterized protein</fullName>
    </submittedName>
</protein>
<proteinExistence type="predicted"/>
<dbReference type="EMBL" id="CP126114">
    <property type="protein sequence ID" value="WHY84696.1"/>
    <property type="molecule type" value="Genomic_DNA"/>
</dbReference>
<dbReference type="KEGG" id="nnv:QNH39_18855"/>
<gene>
    <name evidence="1" type="ORF">QNH39_18855</name>
</gene>
<organism evidence="1 2">
    <name type="scientific">Neobacillus novalis</name>
    <dbReference type="NCBI Taxonomy" id="220687"/>
    <lineage>
        <taxon>Bacteria</taxon>
        <taxon>Bacillati</taxon>
        <taxon>Bacillota</taxon>
        <taxon>Bacilli</taxon>
        <taxon>Bacillales</taxon>
        <taxon>Bacillaceae</taxon>
        <taxon>Neobacillus</taxon>
    </lineage>
</organism>
<dbReference type="Proteomes" id="UP001178288">
    <property type="component" value="Chromosome"/>
</dbReference>
<dbReference type="RefSeq" id="WP_156482184.1">
    <property type="nucleotide sequence ID" value="NZ_CP126114.1"/>
</dbReference>
<evidence type="ECO:0000313" key="1">
    <source>
        <dbReference type="EMBL" id="WHY84696.1"/>
    </source>
</evidence>